<accession>A0A5B2XW47</accession>
<keyword evidence="2" id="KW-0624">Polysaccharide degradation</keyword>
<dbReference type="Gene3D" id="2.60.40.10">
    <property type="entry name" value="Immunoglobulins"/>
    <property type="match status" value="1"/>
</dbReference>
<dbReference type="AlphaFoldDB" id="A0A5B2XW47"/>
<dbReference type="CDD" id="cd00063">
    <property type="entry name" value="FN3"/>
    <property type="match status" value="1"/>
</dbReference>
<name>A0A5B2XW47_9PSEU</name>
<dbReference type="GO" id="GO:0000272">
    <property type="term" value="P:polysaccharide catabolic process"/>
    <property type="evidence" value="ECO:0007669"/>
    <property type="project" value="UniProtKB-KW"/>
</dbReference>
<reference evidence="5 6" key="1">
    <citation type="submission" date="2019-09" db="EMBL/GenBank/DDBJ databases">
        <title>Goodfellowia gen. nov., a new genus of the Pseudonocardineae related to Actinoalloteichus, containing Goodfellowia coeruleoviolacea gen. nov., comb. nov. gen. nov., comb. nov.</title>
        <authorList>
            <person name="Labeda D."/>
        </authorList>
    </citation>
    <scope>NUCLEOTIDE SEQUENCE [LARGE SCALE GENOMIC DNA]</scope>
    <source>
        <strain evidence="5 6">AN110305</strain>
    </source>
</reference>
<comment type="caution">
    <text evidence="5">The sequence shown here is derived from an EMBL/GenBank/DDBJ whole genome shotgun (WGS) entry which is preliminary data.</text>
</comment>
<keyword evidence="1" id="KW-0326">Glycosidase</keyword>
<reference evidence="5 6" key="2">
    <citation type="submission" date="2019-09" db="EMBL/GenBank/DDBJ databases">
        <authorList>
            <person name="Jin C."/>
        </authorList>
    </citation>
    <scope>NUCLEOTIDE SEQUENCE [LARGE SCALE GENOMIC DNA]</scope>
    <source>
        <strain evidence="5 6">AN110305</strain>
    </source>
</reference>
<evidence type="ECO:0000313" key="5">
    <source>
        <dbReference type="EMBL" id="KAA2267220.1"/>
    </source>
</evidence>
<feature type="domain" description="Fibronectin type-III" evidence="4">
    <location>
        <begin position="425"/>
        <end position="516"/>
    </location>
</feature>
<evidence type="ECO:0000259" key="4">
    <source>
        <dbReference type="PROSITE" id="PS50853"/>
    </source>
</evidence>
<evidence type="ECO:0000256" key="3">
    <source>
        <dbReference type="SAM" id="MobiDB-lite"/>
    </source>
</evidence>
<evidence type="ECO:0000313" key="6">
    <source>
        <dbReference type="Proteomes" id="UP000323454"/>
    </source>
</evidence>
<keyword evidence="6" id="KW-1185">Reference proteome</keyword>
<dbReference type="SMART" id="SM00060">
    <property type="entry name" value="FN3"/>
    <property type="match status" value="2"/>
</dbReference>
<dbReference type="InterPro" id="IPR036116">
    <property type="entry name" value="FN3_sf"/>
</dbReference>
<dbReference type="EMBL" id="VUOB01000001">
    <property type="protein sequence ID" value="KAA2267220.1"/>
    <property type="molecule type" value="Genomic_DNA"/>
</dbReference>
<evidence type="ECO:0000256" key="1">
    <source>
        <dbReference type="ARBA" id="ARBA00023295"/>
    </source>
</evidence>
<evidence type="ECO:0000256" key="2">
    <source>
        <dbReference type="ARBA" id="ARBA00023326"/>
    </source>
</evidence>
<feature type="region of interest" description="Disordered" evidence="3">
    <location>
        <begin position="344"/>
        <end position="435"/>
    </location>
</feature>
<feature type="compositionally biased region" description="Polar residues" evidence="3">
    <location>
        <begin position="348"/>
        <end position="360"/>
    </location>
</feature>
<dbReference type="InterPro" id="IPR003961">
    <property type="entry name" value="FN3_dom"/>
</dbReference>
<proteinExistence type="predicted"/>
<dbReference type="Proteomes" id="UP000323454">
    <property type="component" value="Unassembled WGS sequence"/>
</dbReference>
<dbReference type="GO" id="GO:0016798">
    <property type="term" value="F:hydrolase activity, acting on glycosyl bonds"/>
    <property type="evidence" value="ECO:0007669"/>
    <property type="project" value="UniProtKB-KW"/>
</dbReference>
<organism evidence="5 6">
    <name type="scientific">Solihabitans fulvus</name>
    <dbReference type="NCBI Taxonomy" id="1892852"/>
    <lineage>
        <taxon>Bacteria</taxon>
        <taxon>Bacillati</taxon>
        <taxon>Actinomycetota</taxon>
        <taxon>Actinomycetes</taxon>
        <taxon>Pseudonocardiales</taxon>
        <taxon>Pseudonocardiaceae</taxon>
        <taxon>Solihabitans</taxon>
    </lineage>
</organism>
<protein>
    <submittedName>
        <fullName evidence="5">Fibronectin type III domain-containing protein</fullName>
    </submittedName>
</protein>
<feature type="compositionally biased region" description="Pro residues" evidence="3">
    <location>
        <begin position="414"/>
        <end position="428"/>
    </location>
</feature>
<dbReference type="Pfam" id="PF00041">
    <property type="entry name" value="fn3"/>
    <property type="match status" value="1"/>
</dbReference>
<dbReference type="SUPFAM" id="SSF63825">
    <property type="entry name" value="YWTD domain"/>
    <property type="match status" value="1"/>
</dbReference>
<gene>
    <name evidence="5" type="ORF">F0L68_01280</name>
</gene>
<dbReference type="OrthoDB" id="3405767at2"/>
<sequence>MVACCLGAVGFAMAGQGPAPVGLQFLQVGHWVYNTAFQSAFHIDGSTNQVDARASVPGAEPGSQATQGEHSGYVVERSRITEFSKSTLSVENVLTPPATEQPVVLEVAGGPYLVYRNAGQVVRLGDPMTTVPAGGPVSGPVATSDGTVWLHRIDTGSLCELPRDAVLLACPARIPQGHNGSLAIVDDKPVLIDTTSATLSQVGKDGLGEPSAIGTDLSATAQVANNAVDGRLAVADPSRHQLVLIDTAGLAKNRPVAKPVAVDLPKESRFAGPITTSHTIALVDETSNEVLTYDSSGSRKGTAKMPGTGVAPKLALGEDSRIYVDSPDGSHVLVVNGEDGTVAAVPVNGTTTSQAPSGTGRTTGSTEPPTSAPPPSSGEPASPTTTTPPPLLPPILATQQPKPAPHQDTATPSKPTPPPVAPASPPGAPGNVGAVAGDGAATVTWAAAAPNGAPVTGYVLSWPGGSTRVGGGLATATVTGLTNGTSYVITVAAENSAGRGAGASAGAVIPGRPADAPAVTAKSSFAGYVDVTWTRPDLHGGTLVHYVVSAAGQADQTLATEAARLLTSPAAQAFDAVTVRAVTRYGPPGSPTYQGAPGTGQVVSPLGWPSVTITRVTMATPGDLTVTVNATTNGSPTTCQASGSGGTGAWVPCAGSTDLSLKGVTPIGGTGMYNVTVNVKNAVDNGLAAMWWGVPQPASTPHSGPGGFVIWLWPAILAGTRRWKKHGPWTGRPGEDEDPS</sequence>
<dbReference type="SUPFAM" id="SSF49265">
    <property type="entry name" value="Fibronectin type III"/>
    <property type="match status" value="1"/>
</dbReference>
<keyword evidence="2" id="KW-0119">Carbohydrate metabolism</keyword>
<feature type="region of interest" description="Disordered" evidence="3">
    <location>
        <begin position="52"/>
        <end position="71"/>
    </location>
</feature>
<dbReference type="PROSITE" id="PS50853">
    <property type="entry name" value="FN3"/>
    <property type="match status" value="1"/>
</dbReference>
<keyword evidence="1" id="KW-0378">Hydrolase</keyword>
<dbReference type="InterPro" id="IPR013783">
    <property type="entry name" value="Ig-like_fold"/>
</dbReference>